<proteinExistence type="predicted"/>
<sequence>MNAPLRTSLSLALIACTPTPGPGPTDPGERVEEDRDRDVRGPDADAEQEAEARAAAQAKVDAAARRIIQEVAASRGLPVSGEFSVELISKDGVREFVREVMHEEMSAEEIQISGRVQAALGVVPVGSDGEQVLLDLLEFGVLGIYDPKRKTLLIGDFVDRGALGMVVGHEGAHGLQDMHFDLEALNHMTKGRSDLDTAKTFLIEGDAQASYLAWMTGSEGIGSIGDDLLETQADLVLQIQDGMGIPYPTLARMLQMPYTDGTRSVIELARSEGWGAVDALYAELPTTTEQMLHLDKLVEREPARPVNIDRAPLLDLLGDHEVTWEDELGEASLLAMIADVAPPFAARAAAAGWGGDRYIALDHKTDQAAAPLLVGVIVWDSAAEAKQFEPLFRDYLEKHKPNAHLLVRKRDKVLYATHHHDALGVGEPDAALAKAAWQAFSF</sequence>
<evidence type="ECO:0000313" key="2">
    <source>
        <dbReference type="EMBL" id="PRP92638.1"/>
    </source>
</evidence>
<evidence type="ECO:0000313" key="3">
    <source>
        <dbReference type="Proteomes" id="UP000237968"/>
    </source>
</evidence>
<dbReference type="OrthoDB" id="263516at2"/>
<dbReference type="RefSeq" id="WP_146156057.1">
    <property type="nucleotide sequence ID" value="NZ_PVNK01000207.1"/>
</dbReference>
<comment type="caution">
    <text evidence="2">The sequence shown here is derived from an EMBL/GenBank/DDBJ whole genome shotgun (WGS) entry which is preliminary data.</text>
</comment>
<organism evidence="2 3">
    <name type="scientific">Enhygromyxa salina</name>
    <dbReference type="NCBI Taxonomy" id="215803"/>
    <lineage>
        <taxon>Bacteria</taxon>
        <taxon>Pseudomonadati</taxon>
        <taxon>Myxococcota</taxon>
        <taxon>Polyangia</taxon>
        <taxon>Nannocystales</taxon>
        <taxon>Nannocystaceae</taxon>
        <taxon>Enhygromyxa</taxon>
    </lineage>
</organism>
<accession>A0A2S9XIC7</accession>
<gene>
    <name evidence="2" type="ORF">ENSA5_48200</name>
</gene>
<feature type="compositionally biased region" description="Basic and acidic residues" evidence="1">
    <location>
        <begin position="27"/>
        <end position="43"/>
    </location>
</feature>
<evidence type="ECO:0000256" key="1">
    <source>
        <dbReference type="SAM" id="MobiDB-lite"/>
    </source>
</evidence>
<keyword evidence="3" id="KW-1185">Reference proteome</keyword>
<protein>
    <submittedName>
        <fullName evidence="2">Uncharacterized protein</fullName>
    </submittedName>
</protein>
<feature type="region of interest" description="Disordered" evidence="1">
    <location>
        <begin position="14"/>
        <end position="49"/>
    </location>
</feature>
<name>A0A2S9XIC7_9BACT</name>
<dbReference type="EMBL" id="PVNK01000207">
    <property type="protein sequence ID" value="PRP92638.1"/>
    <property type="molecule type" value="Genomic_DNA"/>
</dbReference>
<reference evidence="2 3" key="1">
    <citation type="submission" date="2018-03" db="EMBL/GenBank/DDBJ databases">
        <title>Draft Genome Sequences of the Obligatory Marine Myxobacteria Enhygromyxa salina SWB005.</title>
        <authorList>
            <person name="Poehlein A."/>
            <person name="Moghaddam J.A."/>
            <person name="Harms H."/>
            <person name="Alanjari M."/>
            <person name="Koenig G.M."/>
            <person name="Daniel R."/>
            <person name="Schaeberle T.F."/>
        </authorList>
    </citation>
    <scope>NUCLEOTIDE SEQUENCE [LARGE SCALE GENOMIC DNA]</scope>
    <source>
        <strain evidence="2 3">SWB005</strain>
    </source>
</reference>
<dbReference type="Proteomes" id="UP000237968">
    <property type="component" value="Unassembled WGS sequence"/>
</dbReference>
<dbReference type="AlphaFoldDB" id="A0A2S9XIC7"/>